<evidence type="ECO:0000313" key="2">
    <source>
        <dbReference type="Proteomes" id="UP000789702"/>
    </source>
</evidence>
<comment type="caution">
    <text evidence="1">The sequence shown here is derived from an EMBL/GenBank/DDBJ whole genome shotgun (WGS) entry which is preliminary data.</text>
</comment>
<organism evidence="1 2">
    <name type="scientific">Dentiscutata heterogama</name>
    <dbReference type="NCBI Taxonomy" id="1316150"/>
    <lineage>
        <taxon>Eukaryota</taxon>
        <taxon>Fungi</taxon>
        <taxon>Fungi incertae sedis</taxon>
        <taxon>Mucoromycota</taxon>
        <taxon>Glomeromycotina</taxon>
        <taxon>Glomeromycetes</taxon>
        <taxon>Diversisporales</taxon>
        <taxon>Gigasporaceae</taxon>
        <taxon>Dentiscutata</taxon>
    </lineage>
</organism>
<gene>
    <name evidence="1" type="ORF">DHETER_LOCUS8215</name>
</gene>
<protein>
    <submittedName>
        <fullName evidence="1">4654_t:CDS:1</fullName>
    </submittedName>
</protein>
<feature type="non-terminal residue" evidence="1">
    <location>
        <position position="44"/>
    </location>
</feature>
<evidence type="ECO:0000313" key="1">
    <source>
        <dbReference type="EMBL" id="CAG8626128.1"/>
    </source>
</evidence>
<keyword evidence="2" id="KW-1185">Reference proteome</keyword>
<dbReference type="EMBL" id="CAJVPU010012742">
    <property type="protein sequence ID" value="CAG8626128.1"/>
    <property type="molecule type" value="Genomic_DNA"/>
</dbReference>
<dbReference type="Proteomes" id="UP000789702">
    <property type="component" value="Unassembled WGS sequence"/>
</dbReference>
<name>A0ACA9N5X6_9GLOM</name>
<accession>A0ACA9N5X6</accession>
<sequence>MEGRSKHILIPMKVTEIMKSKKEKVKKAEVINRDSEQASLFTDP</sequence>
<proteinExistence type="predicted"/>
<reference evidence="1" key="1">
    <citation type="submission" date="2021-06" db="EMBL/GenBank/DDBJ databases">
        <authorList>
            <person name="Kallberg Y."/>
            <person name="Tangrot J."/>
            <person name="Rosling A."/>
        </authorList>
    </citation>
    <scope>NUCLEOTIDE SEQUENCE</scope>
    <source>
        <strain evidence="1">IL203A</strain>
    </source>
</reference>